<protein>
    <submittedName>
        <fullName evidence="1">Uncharacterized protein</fullName>
    </submittedName>
</protein>
<keyword evidence="2" id="KW-1185">Reference proteome</keyword>
<dbReference type="Proteomes" id="UP000186373">
    <property type="component" value="Unassembled WGS sequence"/>
</dbReference>
<gene>
    <name evidence="1" type="ORF">SAMN05421639_11118</name>
</gene>
<dbReference type="AlphaFoldDB" id="A0A1N7KI01"/>
<reference evidence="2" key="1">
    <citation type="submission" date="2017-01" db="EMBL/GenBank/DDBJ databases">
        <authorList>
            <person name="Varghese N."/>
            <person name="Submissions S."/>
        </authorList>
    </citation>
    <scope>NUCLEOTIDE SEQUENCE [LARGE SCALE GENOMIC DNA]</scope>
    <source>
        <strain evidence="2">DSM 17126</strain>
    </source>
</reference>
<accession>A0A1N7KI01</accession>
<dbReference type="EMBL" id="FTNY01000011">
    <property type="protein sequence ID" value="SIS61242.1"/>
    <property type="molecule type" value="Genomic_DNA"/>
</dbReference>
<sequence>MDAFKYTLNSGHVSANGDYPCTDLAVPIMRIQK</sequence>
<name>A0A1N7KI01_9FLAO</name>
<organism evidence="1 2">
    <name type="scientific">Chryseobacterium shigense</name>
    <dbReference type="NCBI Taxonomy" id="297244"/>
    <lineage>
        <taxon>Bacteria</taxon>
        <taxon>Pseudomonadati</taxon>
        <taxon>Bacteroidota</taxon>
        <taxon>Flavobacteriia</taxon>
        <taxon>Flavobacteriales</taxon>
        <taxon>Weeksellaceae</taxon>
        <taxon>Chryseobacterium group</taxon>
        <taxon>Chryseobacterium</taxon>
    </lineage>
</organism>
<evidence type="ECO:0000313" key="1">
    <source>
        <dbReference type="EMBL" id="SIS61242.1"/>
    </source>
</evidence>
<evidence type="ECO:0000313" key="2">
    <source>
        <dbReference type="Proteomes" id="UP000186373"/>
    </source>
</evidence>
<proteinExistence type="predicted"/>